<feature type="region of interest" description="Disordered" evidence="9">
    <location>
        <begin position="881"/>
        <end position="912"/>
    </location>
</feature>
<comment type="function">
    <text evidence="7">Component of the NuA4 histone acetyltransferase complex which is involved in transcriptional activation of selected genes principally by acetylation of nucleosomal histone H4 and H2A. The NuA4 complex is also involved in DNA repair.</text>
</comment>
<evidence type="ECO:0000259" key="11">
    <source>
        <dbReference type="PROSITE" id="PS51204"/>
    </source>
</evidence>
<evidence type="ECO:0000256" key="4">
    <source>
        <dbReference type="ARBA" id="ARBA00022853"/>
    </source>
</evidence>
<dbReference type="PANTHER" id="PTHR46459:SF1">
    <property type="entry name" value="E1A-BINDING PROTEIN P400"/>
    <property type="match status" value="1"/>
</dbReference>
<dbReference type="PANTHER" id="PTHR46459">
    <property type="entry name" value="E1A-BINDING PROTEIN P400-RELATED"/>
    <property type="match status" value="1"/>
</dbReference>
<dbReference type="InterPro" id="IPR001005">
    <property type="entry name" value="SANT/Myb"/>
</dbReference>
<dbReference type="PROSITE" id="PS51204">
    <property type="entry name" value="HSA"/>
    <property type="match status" value="1"/>
</dbReference>
<feature type="compositionally biased region" description="Polar residues" evidence="9">
    <location>
        <begin position="401"/>
        <end position="414"/>
    </location>
</feature>
<accession>A0A0B1P4P4</accession>
<evidence type="ECO:0000256" key="5">
    <source>
        <dbReference type="ARBA" id="ARBA00023204"/>
    </source>
</evidence>
<evidence type="ECO:0000256" key="1">
    <source>
        <dbReference type="ARBA" id="ARBA00004123"/>
    </source>
</evidence>
<comment type="caution">
    <text evidence="12">The sequence shown here is derived from an EMBL/GenBank/DDBJ whole genome shotgun (WGS) entry which is preliminary data.</text>
</comment>
<gene>
    <name evidence="12" type="ORF">EV44_g2608</name>
</gene>
<dbReference type="Proteomes" id="UP000030854">
    <property type="component" value="Unassembled WGS sequence"/>
</dbReference>
<keyword evidence="3" id="KW-0227">DNA damage</keyword>
<comment type="similarity">
    <text evidence="2">Belongs to the EAF1 family.</text>
</comment>
<dbReference type="SUPFAM" id="SSF46689">
    <property type="entry name" value="Homeodomain-like"/>
    <property type="match status" value="1"/>
</dbReference>
<dbReference type="AlphaFoldDB" id="A0A0B1P4P4"/>
<evidence type="ECO:0000256" key="2">
    <source>
        <dbReference type="ARBA" id="ARBA00008913"/>
    </source>
</evidence>
<feature type="domain" description="HSA" evidence="11">
    <location>
        <begin position="685"/>
        <end position="770"/>
    </location>
</feature>
<dbReference type="Pfam" id="PF07529">
    <property type="entry name" value="HSA"/>
    <property type="match status" value="1"/>
</dbReference>
<dbReference type="STRING" id="52586.A0A0B1P4P4"/>
<dbReference type="GO" id="GO:0035267">
    <property type="term" value="C:NuA4 histone acetyltransferase complex"/>
    <property type="evidence" value="ECO:0007669"/>
    <property type="project" value="TreeGrafter"/>
</dbReference>
<evidence type="ECO:0000313" key="13">
    <source>
        <dbReference type="Proteomes" id="UP000030854"/>
    </source>
</evidence>
<dbReference type="CDD" id="cd00167">
    <property type="entry name" value="SANT"/>
    <property type="match status" value="1"/>
</dbReference>
<feature type="compositionally biased region" description="Polar residues" evidence="9">
    <location>
        <begin position="1041"/>
        <end position="1051"/>
    </location>
</feature>
<dbReference type="GO" id="GO:0003682">
    <property type="term" value="F:chromatin binding"/>
    <property type="evidence" value="ECO:0007669"/>
    <property type="project" value="TreeGrafter"/>
</dbReference>
<dbReference type="GO" id="GO:0006281">
    <property type="term" value="P:DNA repair"/>
    <property type="evidence" value="ECO:0007669"/>
    <property type="project" value="UniProtKB-KW"/>
</dbReference>
<feature type="domain" description="Myb-like" evidence="10">
    <location>
        <begin position="954"/>
        <end position="1010"/>
    </location>
</feature>
<name>A0A0B1P4P4_UNCNE</name>
<proteinExistence type="inferred from homology"/>
<dbReference type="InterPro" id="IPR014012">
    <property type="entry name" value="HSA_dom"/>
</dbReference>
<keyword evidence="4" id="KW-0156">Chromatin regulator</keyword>
<sequence>MSEVGATDRSRLLRSKKAELSGIVKSRKRKLREFFAVCDNGSPIPQLDISNPDTPPINSAEAHFLDVTDILQDRLFDESNLPTRRQIRLETSEHNSCIEELSLGNLKLNHTSRRVDKPQCDDVILKKSPVSTFGPRDNVNTCTSLLKNKAWDYKIERLPLQGHNSKSLCEILPKDQKDASKVTGYGTYATNFIVPSKKGKSDVEILVDNRTGITSTSTQDFIKASTSDVQLPKYPQSQPTYLSKLHNDETNSLNSILPQKTLYKQNEPTHVHEERTNQILSSRSTSQDRCKEKDKASSQNLDKFSSEISITHEESTDSSSKLKDRPDESNIYSQSDDKTKLLSQTAPHKEVLQLNVHDKTNPASVNVFSKFSEKELDDHLEIQKSKENKEKARSISEKGENSANNSKLKSTANLGSHVLNIAMRAKKKKNQRYHSAQKEGQLHSESYEETGIVNAEDLHWSSKRNDIPMTSSPILSENNQMLKGSLKSAIDSKLHLVIPTVPSKSLITYPSSERRNTRIGSGVLERKNVSEIFGDAIITSGSNSKSSSKSDLDAVKVPHLGSQVINSQRPATRVRILTQKQKEKEHCKLPNMIFSNKQINVNPKYLYETSVQSESLKEDYFLPLFLANASTGKGCLPALENLLTTAHKTITTSNAYVPIYENQTAKILKRIYNLQSSHKWSLRQPKRSIEPTRSRTHRDILIHEAFWMRTDFKEEYKWKKIISANMANACAEWVSSSKEKRKALQVNIAPLDNSPTLKETLTVRDFNIKSPTISGVSVSREAKICHDDSEQPQHSLLETVAPTDIFGLQNNDVVFSMGRSYVVDKLLSELPMYGRPLQVLNSEERVSGFDPDHYWRRPALPLSKYVEGKIRLKLNSPPRKKSRFEYEEEEDESQYKSSEKRTKKTPLPPESTEIALFDPKNRHILERIRNVNCFRPPSEFQMPLQSFFECRTASQWTWDEDKELKVLVRDYTYNWSLISSILTSKSKSDLATGAERRTPWECFERWIELEGLPGDMQKTYYFRLYTSRIENANKNIMASQSTQSINGQMQQSRKKSTTSVRVERRRNQKHLILIDTMRKLAKKRETIIQKQQHAANMAAMRKSQEVPHKTNKNLSATTPQDFSRLRHEHDFRKERIVQGQSRQEIQRRSVLTQRTSGLNNQHQSNILNAIRPFPSGISLCPNSSNARSHFHF</sequence>
<evidence type="ECO:0000256" key="6">
    <source>
        <dbReference type="ARBA" id="ARBA00023242"/>
    </source>
</evidence>
<dbReference type="OMA" id="SQWTWDE"/>
<protein>
    <recommendedName>
        <fullName evidence="8">Vacuolar import and degradation protein 21</fullName>
    </recommendedName>
</protein>
<dbReference type="HOGENOM" id="CLU_001331_0_0_1"/>
<dbReference type="SMART" id="SM00573">
    <property type="entry name" value="HSA"/>
    <property type="match status" value="1"/>
</dbReference>
<feature type="region of interest" description="Disordered" evidence="9">
    <location>
        <begin position="380"/>
        <end position="448"/>
    </location>
</feature>
<keyword evidence="13" id="KW-1185">Reference proteome</keyword>
<feature type="compositionally biased region" description="Basic and acidic residues" evidence="9">
    <location>
        <begin position="436"/>
        <end position="446"/>
    </location>
</feature>
<evidence type="ECO:0000256" key="9">
    <source>
        <dbReference type="SAM" id="MobiDB-lite"/>
    </source>
</evidence>
<dbReference type="SMART" id="SM00717">
    <property type="entry name" value="SANT"/>
    <property type="match status" value="1"/>
</dbReference>
<evidence type="ECO:0000313" key="12">
    <source>
        <dbReference type="EMBL" id="KHJ31649.1"/>
    </source>
</evidence>
<dbReference type="Gene3D" id="1.10.10.60">
    <property type="entry name" value="Homeodomain-like"/>
    <property type="match status" value="1"/>
</dbReference>
<dbReference type="EMBL" id="JNVN01002698">
    <property type="protein sequence ID" value="KHJ31649.1"/>
    <property type="molecule type" value="Genomic_DNA"/>
</dbReference>
<keyword evidence="6" id="KW-0539">Nucleus</keyword>
<comment type="subcellular location">
    <subcellularLocation>
        <location evidence="1">Nucleus</location>
    </subcellularLocation>
</comment>
<reference evidence="12 13" key="1">
    <citation type="journal article" date="2014" name="BMC Genomics">
        <title>Adaptive genomic structural variation in the grape powdery mildew pathogen, Erysiphe necator.</title>
        <authorList>
            <person name="Jones L."/>
            <person name="Riaz S."/>
            <person name="Morales-Cruz A."/>
            <person name="Amrine K.C."/>
            <person name="McGuire B."/>
            <person name="Gubler W.D."/>
            <person name="Walker M.A."/>
            <person name="Cantu D."/>
        </authorList>
    </citation>
    <scope>NUCLEOTIDE SEQUENCE [LARGE SCALE GENOMIC DNA]</scope>
    <source>
        <strain evidence="13">c</strain>
    </source>
</reference>
<dbReference type="InterPro" id="IPR009057">
    <property type="entry name" value="Homeodomain-like_sf"/>
</dbReference>
<feature type="compositionally biased region" description="Basic and acidic residues" evidence="9">
    <location>
        <begin position="380"/>
        <end position="400"/>
    </location>
</feature>
<dbReference type="PROSITE" id="PS50090">
    <property type="entry name" value="MYB_LIKE"/>
    <property type="match status" value="1"/>
</dbReference>
<feature type="compositionally biased region" description="Basic and acidic residues" evidence="9">
    <location>
        <begin position="267"/>
        <end position="276"/>
    </location>
</feature>
<feature type="compositionally biased region" description="Basic and acidic residues" evidence="9">
    <location>
        <begin position="286"/>
        <end position="296"/>
    </location>
</feature>
<keyword evidence="5" id="KW-0234">DNA repair</keyword>
<evidence type="ECO:0000256" key="7">
    <source>
        <dbReference type="ARBA" id="ARBA00025178"/>
    </source>
</evidence>
<evidence type="ECO:0000256" key="3">
    <source>
        <dbReference type="ARBA" id="ARBA00022763"/>
    </source>
</evidence>
<feature type="region of interest" description="Disordered" evidence="9">
    <location>
        <begin position="1041"/>
        <end position="1062"/>
    </location>
</feature>
<feature type="compositionally biased region" description="Basic and acidic residues" evidence="9">
    <location>
        <begin position="310"/>
        <end position="328"/>
    </location>
</feature>
<organism evidence="12 13">
    <name type="scientific">Uncinula necator</name>
    <name type="common">Grape powdery mildew</name>
    <dbReference type="NCBI Taxonomy" id="52586"/>
    <lineage>
        <taxon>Eukaryota</taxon>
        <taxon>Fungi</taxon>
        <taxon>Dikarya</taxon>
        <taxon>Ascomycota</taxon>
        <taxon>Pezizomycotina</taxon>
        <taxon>Leotiomycetes</taxon>
        <taxon>Erysiphales</taxon>
        <taxon>Erysiphaceae</taxon>
        <taxon>Erysiphe</taxon>
    </lineage>
</organism>
<feature type="region of interest" description="Disordered" evidence="9">
    <location>
        <begin position="266"/>
        <end position="340"/>
    </location>
</feature>
<dbReference type="Pfam" id="PF13921">
    <property type="entry name" value="Myb_DNA-bind_6"/>
    <property type="match status" value="1"/>
</dbReference>
<dbReference type="GO" id="GO:0005634">
    <property type="term" value="C:nucleus"/>
    <property type="evidence" value="ECO:0007669"/>
    <property type="project" value="UniProtKB-SubCell"/>
</dbReference>
<evidence type="ECO:0000259" key="10">
    <source>
        <dbReference type="PROSITE" id="PS50090"/>
    </source>
</evidence>
<evidence type="ECO:0000256" key="8">
    <source>
        <dbReference type="ARBA" id="ARBA00029670"/>
    </source>
</evidence>
<dbReference type="GO" id="GO:0006325">
    <property type="term" value="P:chromatin organization"/>
    <property type="evidence" value="ECO:0007669"/>
    <property type="project" value="UniProtKB-KW"/>
</dbReference>